<feature type="transmembrane region" description="Helical" evidence="1">
    <location>
        <begin position="352"/>
        <end position="376"/>
    </location>
</feature>
<protein>
    <submittedName>
        <fullName evidence="3">Electron transport complex subunit RsxG</fullName>
    </submittedName>
</protein>
<dbReference type="RefSeq" id="WP_087110804.1">
    <property type="nucleotide sequence ID" value="NZ_CBCSCN010000006.1"/>
</dbReference>
<feature type="domain" description="FMN-binding" evidence="2">
    <location>
        <begin position="93"/>
        <end position="176"/>
    </location>
</feature>
<dbReference type="Pfam" id="PF04205">
    <property type="entry name" value="FMN_bind"/>
    <property type="match status" value="1"/>
</dbReference>
<reference evidence="3 4" key="1">
    <citation type="submission" date="2017-03" db="EMBL/GenBank/DDBJ databases">
        <authorList>
            <person name="Afonso C.L."/>
            <person name="Miller P.J."/>
            <person name="Scott M.A."/>
            <person name="Spackman E."/>
            <person name="Goraichik I."/>
            <person name="Dimitrov K.M."/>
            <person name="Suarez D.L."/>
            <person name="Swayne D.E."/>
        </authorList>
    </citation>
    <scope>NUCLEOTIDE SEQUENCE [LARGE SCALE GENOMIC DNA]</scope>
    <source>
        <strain evidence="3">SB41UT1</strain>
    </source>
</reference>
<dbReference type="Pfam" id="PF12801">
    <property type="entry name" value="Fer4_5"/>
    <property type="match status" value="2"/>
</dbReference>
<dbReference type="InterPro" id="IPR017896">
    <property type="entry name" value="4Fe4S_Fe-S-bd"/>
</dbReference>
<keyword evidence="4" id="KW-1185">Reference proteome</keyword>
<sequence length="401" mass="43999">MSCQGCTSSCAKNTVQQPIRWEFDLGKLFRLLAILSLIGAYFVGKALNEPGWEQDIQALYPKAQIEKSKQFDQTWSVKDGEQNYWVTLSTQNSYGGPLTLATTVDQDGTIKKLDILAHKDTPAYIQKLRNAAFSRQFESKPADITPVPGKDYDIVSGATLSSNAIMKANVMASHYLAAEQFGKDPVELTEEMDLNLNHGLLALLIALVLINIKLNNKWLKTGITLSSLVVLGFMANQMISVANFSALIMGFVPSLAENPGLWLLLGAVFGGIIVLGRNIYCGNICPFHAVQFLLNKVGNINLPMHPMVRRYGRTLAKVGLWAGLFIGLLTANPTAGAYEPFGMIFSLQGEGLQWYIMPATVIGSFFIANMFCRYLCPAGEALNRLVAIRNSVVYQCKGGKK</sequence>
<evidence type="ECO:0000256" key="1">
    <source>
        <dbReference type="SAM" id="Phobius"/>
    </source>
</evidence>
<keyword evidence="1" id="KW-0812">Transmembrane</keyword>
<feature type="transmembrane region" description="Helical" evidence="1">
    <location>
        <begin position="314"/>
        <end position="332"/>
    </location>
</feature>
<evidence type="ECO:0000313" key="3">
    <source>
        <dbReference type="EMBL" id="SMA48422.1"/>
    </source>
</evidence>
<dbReference type="GO" id="GO:0016020">
    <property type="term" value="C:membrane"/>
    <property type="evidence" value="ECO:0007669"/>
    <property type="project" value="InterPro"/>
</dbReference>
<dbReference type="SMART" id="SM00900">
    <property type="entry name" value="FMN_bind"/>
    <property type="match status" value="1"/>
</dbReference>
<gene>
    <name evidence="3" type="primary">rsxG</name>
    <name evidence="3" type="ORF">EHSB41UT_02734</name>
</gene>
<dbReference type="EMBL" id="FWPT01000006">
    <property type="protein sequence ID" value="SMA48422.1"/>
    <property type="molecule type" value="Genomic_DNA"/>
</dbReference>
<feature type="transmembrane region" description="Helical" evidence="1">
    <location>
        <begin position="261"/>
        <end position="280"/>
    </location>
</feature>
<accession>A0A1X7ALF8</accession>
<keyword evidence="1" id="KW-1133">Transmembrane helix</keyword>
<proteinExistence type="predicted"/>
<keyword evidence="1" id="KW-0472">Membrane</keyword>
<evidence type="ECO:0000259" key="2">
    <source>
        <dbReference type="SMART" id="SM00900"/>
    </source>
</evidence>
<feature type="transmembrane region" description="Helical" evidence="1">
    <location>
        <begin position="194"/>
        <end position="212"/>
    </location>
</feature>
<dbReference type="OrthoDB" id="9806398at2"/>
<dbReference type="Proteomes" id="UP000196573">
    <property type="component" value="Unassembled WGS sequence"/>
</dbReference>
<feature type="transmembrane region" description="Helical" evidence="1">
    <location>
        <begin position="224"/>
        <end position="249"/>
    </location>
</feature>
<evidence type="ECO:0000313" key="4">
    <source>
        <dbReference type="Proteomes" id="UP000196573"/>
    </source>
</evidence>
<name>A0A1X7ALF8_9GAMM</name>
<dbReference type="InterPro" id="IPR007329">
    <property type="entry name" value="FMN-bd"/>
</dbReference>
<organism evidence="3 4">
    <name type="scientific">Parendozoicomonas haliclonae</name>
    <dbReference type="NCBI Taxonomy" id="1960125"/>
    <lineage>
        <taxon>Bacteria</taxon>
        <taxon>Pseudomonadati</taxon>
        <taxon>Pseudomonadota</taxon>
        <taxon>Gammaproteobacteria</taxon>
        <taxon>Oceanospirillales</taxon>
        <taxon>Endozoicomonadaceae</taxon>
        <taxon>Parendozoicomonas</taxon>
    </lineage>
</organism>
<dbReference type="GO" id="GO:0010181">
    <property type="term" value="F:FMN binding"/>
    <property type="evidence" value="ECO:0007669"/>
    <property type="project" value="InterPro"/>
</dbReference>
<dbReference type="AlphaFoldDB" id="A0A1X7ALF8"/>